<dbReference type="AlphaFoldDB" id="A0AA35W5F2"/>
<protein>
    <submittedName>
        <fullName evidence="1">Penicillin acylase 2 proenzyme</fullName>
    </submittedName>
</protein>
<comment type="caution">
    <text evidence="1">The sequence shown here is derived from an EMBL/GenBank/DDBJ whole genome shotgun (WGS) entry which is preliminary data.</text>
</comment>
<dbReference type="EMBL" id="CASHTH010000237">
    <property type="protein sequence ID" value="CAI7995035.1"/>
    <property type="molecule type" value="Genomic_DNA"/>
</dbReference>
<organism evidence="1 2">
    <name type="scientific">Geodia barretti</name>
    <name type="common">Barrett's horny sponge</name>
    <dbReference type="NCBI Taxonomy" id="519541"/>
    <lineage>
        <taxon>Eukaryota</taxon>
        <taxon>Metazoa</taxon>
        <taxon>Porifera</taxon>
        <taxon>Demospongiae</taxon>
        <taxon>Heteroscleromorpha</taxon>
        <taxon>Tetractinellida</taxon>
        <taxon>Astrophorina</taxon>
        <taxon>Geodiidae</taxon>
        <taxon>Geodia</taxon>
    </lineage>
</organism>
<dbReference type="PANTHER" id="PTHR34218">
    <property type="entry name" value="PEPTIDASE S45 PENICILLIN AMIDASE"/>
    <property type="match status" value="1"/>
</dbReference>
<gene>
    <name evidence="1" type="ORF">GBAR_LOCUS1595</name>
</gene>
<dbReference type="PANTHER" id="PTHR34218:SF4">
    <property type="entry name" value="ACYL-HOMOSERINE LACTONE ACYLASE QUIP"/>
    <property type="match status" value="1"/>
</dbReference>
<dbReference type="SUPFAM" id="SSF56235">
    <property type="entry name" value="N-terminal nucleophile aminohydrolases (Ntn hydrolases)"/>
    <property type="match status" value="1"/>
</dbReference>
<sequence>MDRSCNNYAVADVHGNFGYLHEGKIPIRPESNGWRAVPGWTGEYEWNGYIPHDELPQAINPDTGYAVTCNQRVAGHDYPYYVGLSFTPEYRARRVQTQILSLEPGTATVDDMARIHAERISNPARIFTEALVRATPLDEDSAEALGLLRAWDYSMDRNQAQPLIYSKTKTYVVRFLLDHLMGDMAEEVFSGVAGGDAHARQIVIRMNQELESGDDSLLPSGHDWSEVLASALRSAVADLRAQLGDDMSQWEWGQLHHTHPQHPLSSVFPELAELLNPPSVSAHGDGDTPLAGSYALHNEFIATGMSVNRYIHDPSDWTNSRWIVPLGASGHPGSPHYADQAEMWANVEYIPQLWDWNQILAEAESQQRIEPAESG</sequence>
<name>A0AA35W5F2_GEOBA</name>
<accession>A0AA35W5F2</accession>
<keyword evidence="2" id="KW-1185">Reference proteome</keyword>
<dbReference type="GO" id="GO:0017000">
    <property type="term" value="P:antibiotic biosynthetic process"/>
    <property type="evidence" value="ECO:0007669"/>
    <property type="project" value="InterPro"/>
</dbReference>
<reference evidence="1" key="1">
    <citation type="submission" date="2023-03" db="EMBL/GenBank/DDBJ databases">
        <authorList>
            <person name="Steffen K."/>
            <person name="Cardenas P."/>
        </authorList>
    </citation>
    <scope>NUCLEOTIDE SEQUENCE</scope>
</reference>
<dbReference type="Gene3D" id="3.60.20.10">
    <property type="entry name" value="Glutamine Phosphoribosylpyrophosphate, subunit 1, domain 1"/>
    <property type="match status" value="2"/>
</dbReference>
<dbReference type="Pfam" id="PF01804">
    <property type="entry name" value="Penicil_amidase"/>
    <property type="match status" value="1"/>
</dbReference>
<dbReference type="GO" id="GO:0016787">
    <property type="term" value="F:hydrolase activity"/>
    <property type="evidence" value="ECO:0007669"/>
    <property type="project" value="InterPro"/>
</dbReference>
<evidence type="ECO:0000313" key="2">
    <source>
        <dbReference type="Proteomes" id="UP001174909"/>
    </source>
</evidence>
<proteinExistence type="predicted"/>
<dbReference type="InterPro" id="IPR002692">
    <property type="entry name" value="S45"/>
</dbReference>
<dbReference type="InterPro" id="IPR029055">
    <property type="entry name" value="Ntn_hydrolases_N"/>
</dbReference>
<dbReference type="Proteomes" id="UP001174909">
    <property type="component" value="Unassembled WGS sequence"/>
</dbReference>
<evidence type="ECO:0000313" key="1">
    <source>
        <dbReference type="EMBL" id="CAI7995035.1"/>
    </source>
</evidence>